<dbReference type="InterPro" id="IPR026960">
    <property type="entry name" value="RVT-Znf"/>
</dbReference>
<gene>
    <name evidence="3" type="ORF">HAX54_024147</name>
</gene>
<proteinExistence type="predicted"/>
<sequence length="161" mass="19221">MKGYSLVHTHRNILRQRKKKSDTYSNLWQKGLLFKISFLNWRILKNKVPLDDRICKFGQNVVSKCKLTCANPKFEIINHVFMEEKWLRRRDKVALIGLTNSDHNMSRERCRLGDGFKIIVDMIKGNTKPSWKLQELIEEIQERLKRLELMYNTTIEKQTRG</sequence>
<dbReference type="Pfam" id="PF13966">
    <property type="entry name" value="zf-RVT"/>
    <property type="match status" value="1"/>
</dbReference>
<evidence type="ECO:0000256" key="1">
    <source>
        <dbReference type="SAM" id="Coils"/>
    </source>
</evidence>
<evidence type="ECO:0000259" key="2">
    <source>
        <dbReference type="Pfam" id="PF13966"/>
    </source>
</evidence>
<accession>A0ABS8S5I0</accession>
<keyword evidence="4" id="KW-1185">Reference proteome</keyword>
<feature type="coiled-coil region" evidence="1">
    <location>
        <begin position="130"/>
        <end position="157"/>
    </location>
</feature>
<evidence type="ECO:0000313" key="3">
    <source>
        <dbReference type="EMBL" id="MCD7454264.1"/>
    </source>
</evidence>
<organism evidence="3 4">
    <name type="scientific">Datura stramonium</name>
    <name type="common">Jimsonweed</name>
    <name type="synonym">Common thornapple</name>
    <dbReference type="NCBI Taxonomy" id="4076"/>
    <lineage>
        <taxon>Eukaryota</taxon>
        <taxon>Viridiplantae</taxon>
        <taxon>Streptophyta</taxon>
        <taxon>Embryophyta</taxon>
        <taxon>Tracheophyta</taxon>
        <taxon>Spermatophyta</taxon>
        <taxon>Magnoliopsida</taxon>
        <taxon>eudicotyledons</taxon>
        <taxon>Gunneridae</taxon>
        <taxon>Pentapetalae</taxon>
        <taxon>asterids</taxon>
        <taxon>lamiids</taxon>
        <taxon>Solanales</taxon>
        <taxon>Solanaceae</taxon>
        <taxon>Solanoideae</taxon>
        <taxon>Datureae</taxon>
        <taxon>Datura</taxon>
    </lineage>
</organism>
<feature type="domain" description="Reverse transcriptase zinc-binding" evidence="2">
    <location>
        <begin position="12"/>
        <end position="83"/>
    </location>
</feature>
<comment type="caution">
    <text evidence="3">The sequence shown here is derived from an EMBL/GenBank/DDBJ whole genome shotgun (WGS) entry which is preliminary data.</text>
</comment>
<keyword evidence="1" id="KW-0175">Coiled coil</keyword>
<dbReference type="Proteomes" id="UP000823775">
    <property type="component" value="Unassembled WGS sequence"/>
</dbReference>
<reference evidence="3 4" key="1">
    <citation type="journal article" date="2021" name="BMC Genomics">
        <title>Datura genome reveals duplications of psychoactive alkaloid biosynthetic genes and high mutation rate following tissue culture.</title>
        <authorList>
            <person name="Rajewski A."/>
            <person name="Carter-House D."/>
            <person name="Stajich J."/>
            <person name="Litt A."/>
        </authorList>
    </citation>
    <scope>NUCLEOTIDE SEQUENCE [LARGE SCALE GENOMIC DNA]</scope>
    <source>
        <strain evidence="3">AR-01</strain>
    </source>
</reference>
<dbReference type="EMBL" id="JACEIK010000294">
    <property type="protein sequence ID" value="MCD7454264.1"/>
    <property type="molecule type" value="Genomic_DNA"/>
</dbReference>
<protein>
    <recommendedName>
        <fullName evidence="2">Reverse transcriptase zinc-binding domain-containing protein</fullName>
    </recommendedName>
</protein>
<name>A0ABS8S5I0_DATST</name>
<evidence type="ECO:0000313" key="4">
    <source>
        <dbReference type="Proteomes" id="UP000823775"/>
    </source>
</evidence>